<name>A0A5P2GZX6_9BURK</name>
<dbReference type="GO" id="GO:0033228">
    <property type="term" value="P:cysteine export across plasma membrane"/>
    <property type="evidence" value="ECO:0007669"/>
    <property type="project" value="TreeGrafter"/>
</dbReference>
<dbReference type="OrthoDB" id="9812084at2"/>
<reference evidence="7 8" key="1">
    <citation type="submission" date="2019-09" db="EMBL/GenBank/DDBJ databases">
        <title>FDA dAtabase for Regulatory Grade micrObial Sequences (FDA-ARGOS): Supporting development and validation of Infectious Disease Dx tests.</title>
        <authorList>
            <person name="Sciortino C."/>
            <person name="Tallon L."/>
            <person name="Sadzewicz L."/>
            <person name="Vavikolanu K."/>
            <person name="Mehta A."/>
            <person name="Aluvathingal J."/>
            <person name="Nadendla S."/>
            <person name="Nandy P."/>
            <person name="Geyer C."/>
            <person name="Yan Y."/>
            <person name="Sichtig H."/>
        </authorList>
    </citation>
    <scope>NUCLEOTIDE SEQUENCE [LARGE SCALE GENOMIC DNA]</scope>
    <source>
        <strain evidence="7 8">FDAARGOS_664</strain>
    </source>
</reference>
<dbReference type="RefSeq" id="WP_150371287.1">
    <property type="nucleotide sequence ID" value="NZ_CP044065.1"/>
</dbReference>
<feature type="transmembrane region" description="Helical" evidence="6">
    <location>
        <begin position="183"/>
        <end position="200"/>
    </location>
</feature>
<evidence type="ECO:0000256" key="5">
    <source>
        <dbReference type="ARBA" id="ARBA00023136"/>
    </source>
</evidence>
<proteinExistence type="predicted"/>
<evidence type="ECO:0000313" key="8">
    <source>
        <dbReference type="Proteomes" id="UP000322822"/>
    </source>
</evidence>
<dbReference type="Pfam" id="PF01810">
    <property type="entry name" value="LysE"/>
    <property type="match status" value="1"/>
</dbReference>
<evidence type="ECO:0000256" key="6">
    <source>
        <dbReference type="SAM" id="Phobius"/>
    </source>
</evidence>
<evidence type="ECO:0000256" key="4">
    <source>
        <dbReference type="ARBA" id="ARBA00022989"/>
    </source>
</evidence>
<dbReference type="EMBL" id="CP044065">
    <property type="protein sequence ID" value="QET01227.1"/>
    <property type="molecule type" value="Genomic_DNA"/>
</dbReference>
<dbReference type="GO" id="GO:0015171">
    <property type="term" value="F:amino acid transmembrane transporter activity"/>
    <property type="evidence" value="ECO:0007669"/>
    <property type="project" value="TreeGrafter"/>
</dbReference>
<protein>
    <submittedName>
        <fullName evidence="7">LysE family translocator</fullName>
    </submittedName>
</protein>
<gene>
    <name evidence="7" type="ORF">FOB72_03695</name>
</gene>
<dbReference type="AlphaFoldDB" id="A0A5P2GZX6"/>
<keyword evidence="3 6" id="KW-0812">Transmembrane</keyword>
<dbReference type="InterPro" id="IPR001123">
    <property type="entry name" value="LeuE-type"/>
</dbReference>
<feature type="transmembrane region" description="Helical" evidence="6">
    <location>
        <begin position="146"/>
        <end position="171"/>
    </location>
</feature>
<comment type="subcellular location">
    <subcellularLocation>
        <location evidence="1">Cell membrane</location>
        <topology evidence="1">Multi-pass membrane protein</topology>
    </subcellularLocation>
</comment>
<evidence type="ECO:0000256" key="1">
    <source>
        <dbReference type="ARBA" id="ARBA00004651"/>
    </source>
</evidence>
<sequence>MNPALLPFLLFAFVASITPGPTNILVFSNSARRGVTASVPMILGGCGGAALLVLAVGLGIGHTLAEHPDLQRAMALAGALWLTRMAWQLFRSAPTGVEVSGAPAARPLGFLGAAGLQLVNPKTWVMGIAVVSLFAGHDADQTHDVALLSLVFFCVAIPCMFVWAWLGAAAARLLRSAVWVKRFDRLMAVLLFGSAWWGFLG</sequence>
<keyword evidence="5 6" id="KW-0472">Membrane</keyword>
<evidence type="ECO:0000256" key="2">
    <source>
        <dbReference type="ARBA" id="ARBA00022475"/>
    </source>
</evidence>
<accession>A0A5P2GZX6</accession>
<keyword evidence="2" id="KW-1003">Cell membrane</keyword>
<dbReference type="PANTHER" id="PTHR30086">
    <property type="entry name" value="ARGININE EXPORTER PROTEIN ARGO"/>
    <property type="match status" value="1"/>
</dbReference>
<keyword evidence="4 6" id="KW-1133">Transmembrane helix</keyword>
<organism evidence="7 8">
    <name type="scientific">Cupriavidus pauculus</name>
    <dbReference type="NCBI Taxonomy" id="82633"/>
    <lineage>
        <taxon>Bacteria</taxon>
        <taxon>Pseudomonadati</taxon>
        <taxon>Pseudomonadota</taxon>
        <taxon>Betaproteobacteria</taxon>
        <taxon>Burkholderiales</taxon>
        <taxon>Burkholderiaceae</taxon>
        <taxon>Cupriavidus</taxon>
    </lineage>
</organism>
<dbReference type="PANTHER" id="PTHR30086:SF20">
    <property type="entry name" value="ARGININE EXPORTER PROTEIN ARGO-RELATED"/>
    <property type="match status" value="1"/>
</dbReference>
<evidence type="ECO:0000256" key="3">
    <source>
        <dbReference type="ARBA" id="ARBA00022692"/>
    </source>
</evidence>
<evidence type="ECO:0000313" key="7">
    <source>
        <dbReference type="EMBL" id="QET01227.1"/>
    </source>
</evidence>
<dbReference type="Proteomes" id="UP000322822">
    <property type="component" value="Chromosome 1"/>
</dbReference>
<feature type="transmembrane region" description="Helical" evidence="6">
    <location>
        <begin position="35"/>
        <end position="61"/>
    </location>
</feature>
<dbReference type="GO" id="GO:0005886">
    <property type="term" value="C:plasma membrane"/>
    <property type="evidence" value="ECO:0007669"/>
    <property type="project" value="UniProtKB-SubCell"/>
</dbReference>